<comment type="caution">
    <text evidence="1">The sequence shown here is derived from an EMBL/GenBank/DDBJ whole genome shotgun (WGS) entry which is preliminary data.</text>
</comment>
<proteinExistence type="predicted"/>
<accession>A0A939F048</accession>
<organism evidence="1 2">
    <name type="scientific">Hymenobacter telluris</name>
    <dbReference type="NCBI Taxonomy" id="2816474"/>
    <lineage>
        <taxon>Bacteria</taxon>
        <taxon>Pseudomonadati</taxon>
        <taxon>Bacteroidota</taxon>
        <taxon>Cytophagia</taxon>
        <taxon>Cytophagales</taxon>
        <taxon>Hymenobacteraceae</taxon>
        <taxon>Hymenobacter</taxon>
    </lineage>
</organism>
<reference evidence="1" key="1">
    <citation type="submission" date="2021-03" db="EMBL/GenBank/DDBJ databases">
        <authorList>
            <person name="Kim M.K."/>
        </authorList>
    </citation>
    <scope>NUCLEOTIDE SEQUENCE</scope>
    <source>
        <strain evidence="1">BT186</strain>
    </source>
</reference>
<protein>
    <submittedName>
        <fullName evidence="1">Anti-sigma factor</fullName>
    </submittedName>
</protein>
<evidence type="ECO:0000313" key="2">
    <source>
        <dbReference type="Proteomes" id="UP000664144"/>
    </source>
</evidence>
<dbReference type="RefSeq" id="WP_206986261.1">
    <property type="nucleotide sequence ID" value="NZ_JAFLQZ010000018.1"/>
</dbReference>
<dbReference type="EMBL" id="JAFLQZ010000018">
    <property type="protein sequence ID" value="MBO0360317.1"/>
    <property type="molecule type" value="Genomic_DNA"/>
</dbReference>
<keyword evidence="2" id="KW-1185">Reference proteome</keyword>
<dbReference type="Proteomes" id="UP000664144">
    <property type="component" value="Unassembled WGS sequence"/>
</dbReference>
<name>A0A939F048_9BACT</name>
<gene>
    <name evidence="1" type="ORF">J0X19_20320</name>
</gene>
<evidence type="ECO:0000313" key="1">
    <source>
        <dbReference type="EMBL" id="MBO0360317.1"/>
    </source>
</evidence>
<sequence>MSQTPELPDQGHQNLRRALNELPSHEPAPATWVRIEAQLAADHAIHRTLPHLPTHTPDDALWAAIAGRLDAAEPPIETSAPEAAPPAVVRTMWPVARPLRLVAGIAAAILVCVLVWWQRPVTEAPTIAHQETSAPHETITYSEETVEAPAATLPIQSAIDPLGQEGVAFIDAHCTSLPTVCQSGEFKELRTQLTELETEEIRLQQATRRFGATPELVRNQVRVTTLKASVTRELIQLLIS</sequence>
<dbReference type="AlphaFoldDB" id="A0A939F048"/>